<comment type="subunit">
    <text evidence="9">Component of the Mediator complex.</text>
</comment>
<evidence type="ECO:0000256" key="9">
    <source>
        <dbReference type="RuleBase" id="RU365082"/>
    </source>
</evidence>
<keyword evidence="5 9" id="KW-0010">Activator</keyword>
<sequence>MPGRLVMEQQKDAGLQDLKKDRSNAQGEDVLHTQDAFNGQNSASQKAAAHGQVNTSEATGLPTPPELDQSWRDGPDNKPMGVLIERLAQQCFTDLGTTLKTMAEVPESTQANGVVPHAVDTSVASLTKKRTLMDFAHNQRDRFIKTLVLSDWARNEQDMARLVDIKVWQERQLGAQVQAISSIGNTKHNMQGAKIPNPNLDGALELLATGTSRMPDLGYLPPKKLSAKQLLRTLQDMNVALATRLNMHEELPYYFNDLSIANGRATFRVADEFEVDLSVGDEDPSTPFWFIDMRFLFSPTPDITDDVSRMELEKRVNIALASESKLQGCYDLLHNFVLTHKINVLRDQASQLLREKWFECLFVEMKKRVLIIQYWSDLAGPKSWFEIGVSTGKQNRKGSKPANAQLSVRWFRRGQEVLDDPPYIDWKTLNVEQVLGTVIAKHTSCDLRNTQNGLVKLAGPNSKLDITLDACADTPEDCSLALGLPGMRTPYIVRKEVVTGKWAISPPTMLAARAERSMNADLKADPAVQLAQMLCGTNQERIGKAADLAGWIAVASRTLAPQNNLKALFGADTVSRSIYNCNRGWSDSWALVATFGLSGDKWWAARMEPKLDARGASTGRIFAEARRISIPSDLVAFPRVARSLLLRIGKLAVAQISLAVVTQDLDSKRIPYKIESTASLTPAERSRGERSSAASAEPAVVLDSASFFDDAKSDPIRKPFKDGAIRLTHHRNIASAPAAAGSRAEVAHCLRLTVRHGVLNHLQEYLLTKPRDADMFMNDRGALALRVRVQFGQPCVSVLQARLKSCKRLDAYLVALARYSFVCTHLSLTRVTFTYPSNPDLSATVRFSINPNVPPSADLKLHPVDFNPHQRVRVIALRTFNLAPLDPKSFTALLYTLRTSISLNTAYSTISALPPLGSLHIHPHHLLAYLWTYSAPLPGAGAQFKIQWRPNVGEKKKGVWHIMTQLSKPNKGSGELSEEVRTGIAEVCLKKGSGRIGNGTSIVVEDELVGEVIRELDRVCREGGEAVAGKKEEETKDVKVETTGRPSVAAQRTGLSTSVKTQGGQQKTAQLKSGGHAGLQQANGSGNGNGHRGSVTNGNGNANGNGRLKQEIIELD</sequence>
<dbReference type="Proteomes" id="UP000033647">
    <property type="component" value="Unassembled WGS sequence"/>
</dbReference>
<dbReference type="GO" id="GO:0003712">
    <property type="term" value="F:transcription coregulator activity"/>
    <property type="evidence" value="ECO:0007669"/>
    <property type="project" value="UniProtKB-UniRule"/>
</dbReference>
<evidence type="ECO:0000256" key="4">
    <source>
        <dbReference type="ARBA" id="ARBA00023015"/>
    </source>
</evidence>
<dbReference type="AlphaFoldDB" id="A0A0F4GG94"/>
<feature type="region of interest" description="Disordered" evidence="10">
    <location>
        <begin position="1"/>
        <end position="78"/>
    </location>
</feature>
<gene>
    <name evidence="12" type="ORF">TI39_contig845g00004</name>
</gene>
<comment type="caution">
    <text evidence="12">The sequence shown here is derived from an EMBL/GenBank/DDBJ whole genome shotgun (WGS) entry which is preliminary data.</text>
</comment>
<feature type="region of interest" description="Disordered" evidence="10">
    <location>
        <begin position="1030"/>
        <end position="1116"/>
    </location>
</feature>
<comment type="similarity">
    <text evidence="2 9">Belongs to the Mediator complex subunit 14 family.</text>
</comment>
<dbReference type="PANTHER" id="PTHR12809">
    <property type="entry name" value="MEDIATOR COMPLEX SUBUNIT"/>
    <property type="match status" value="1"/>
</dbReference>
<evidence type="ECO:0000259" key="11">
    <source>
        <dbReference type="Pfam" id="PF08638"/>
    </source>
</evidence>
<evidence type="ECO:0000256" key="2">
    <source>
        <dbReference type="ARBA" id="ARBA00007813"/>
    </source>
</evidence>
<reference evidence="12 13" key="1">
    <citation type="submission" date="2015-03" db="EMBL/GenBank/DDBJ databases">
        <title>RNA-seq based gene annotation and comparative genomics of four Zymoseptoria species reveal species-specific pathogenicity related genes and transposable element activity.</title>
        <authorList>
            <person name="Grandaubert J."/>
            <person name="Bhattacharyya A."/>
            <person name="Stukenbrock E.H."/>
        </authorList>
    </citation>
    <scope>NUCLEOTIDE SEQUENCE [LARGE SCALE GENOMIC DNA]</scope>
    <source>
        <strain evidence="12 13">Zb18110</strain>
    </source>
</reference>
<keyword evidence="4 9" id="KW-0805">Transcription regulation</keyword>
<organism evidence="12 13">
    <name type="scientific">Zymoseptoria brevis</name>
    <dbReference type="NCBI Taxonomy" id="1047168"/>
    <lineage>
        <taxon>Eukaryota</taxon>
        <taxon>Fungi</taxon>
        <taxon>Dikarya</taxon>
        <taxon>Ascomycota</taxon>
        <taxon>Pezizomycotina</taxon>
        <taxon>Dothideomycetes</taxon>
        <taxon>Dothideomycetidae</taxon>
        <taxon>Mycosphaerellales</taxon>
        <taxon>Mycosphaerellaceae</taxon>
        <taxon>Zymoseptoria</taxon>
    </lineage>
</organism>
<feature type="compositionally biased region" description="Basic and acidic residues" evidence="10">
    <location>
        <begin position="1030"/>
        <end position="1042"/>
    </location>
</feature>
<dbReference type="OrthoDB" id="205099at2759"/>
<evidence type="ECO:0000256" key="3">
    <source>
        <dbReference type="ARBA" id="ARBA00019619"/>
    </source>
</evidence>
<evidence type="ECO:0000256" key="6">
    <source>
        <dbReference type="ARBA" id="ARBA00023163"/>
    </source>
</evidence>
<evidence type="ECO:0000256" key="7">
    <source>
        <dbReference type="ARBA" id="ARBA00023242"/>
    </source>
</evidence>
<evidence type="ECO:0000256" key="5">
    <source>
        <dbReference type="ARBA" id="ARBA00023159"/>
    </source>
</evidence>
<name>A0A0F4GG94_9PEZI</name>
<proteinExistence type="inferred from homology"/>
<keyword evidence="13" id="KW-1185">Reference proteome</keyword>
<feature type="compositionally biased region" description="Polar residues" evidence="10">
    <location>
        <begin position="1053"/>
        <end position="1071"/>
    </location>
</feature>
<feature type="compositionally biased region" description="Polar residues" evidence="10">
    <location>
        <begin position="35"/>
        <end position="45"/>
    </location>
</feature>
<evidence type="ECO:0000256" key="1">
    <source>
        <dbReference type="ARBA" id="ARBA00004123"/>
    </source>
</evidence>
<protein>
    <recommendedName>
        <fullName evidence="3 9">Mediator of RNA polymerase II transcription subunit 14</fullName>
    </recommendedName>
    <alternativeName>
        <fullName evidence="8 9">Mediator complex subunit 14</fullName>
    </alternativeName>
</protein>
<dbReference type="Pfam" id="PF08638">
    <property type="entry name" value="Med14"/>
    <property type="match status" value="1"/>
</dbReference>
<dbReference type="InterPro" id="IPR055122">
    <property type="entry name" value="Med14_N"/>
</dbReference>
<feature type="compositionally biased region" description="Low complexity" evidence="10">
    <location>
        <begin position="1097"/>
        <end position="1106"/>
    </location>
</feature>
<accession>A0A0F4GG94</accession>
<evidence type="ECO:0000313" key="13">
    <source>
        <dbReference type="Proteomes" id="UP000033647"/>
    </source>
</evidence>
<dbReference type="GO" id="GO:0070847">
    <property type="term" value="C:core mediator complex"/>
    <property type="evidence" value="ECO:0007669"/>
    <property type="project" value="TreeGrafter"/>
</dbReference>
<dbReference type="GO" id="GO:0016592">
    <property type="term" value="C:mediator complex"/>
    <property type="evidence" value="ECO:0007669"/>
    <property type="project" value="UniProtKB-UniRule"/>
</dbReference>
<feature type="domain" description="Mediator complex subunit MED14 N-terminal" evidence="11">
    <location>
        <begin position="79"/>
        <end position="281"/>
    </location>
</feature>
<dbReference type="PANTHER" id="PTHR12809:SF2">
    <property type="entry name" value="MEDIATOR OF RNA POLYMERASE II TRANSCRIPTION SUBUNIT 14"/>
    <property type="match status" value="1"/>
</dbReference>
<dbReference type="STRING" id="1047168.A0A0F4GG94"/>
<evidence type="ECO:0000256" key="10">
    <source>
        <dbReference type="SAM" id="MobiDB-lite"/>
    </source>
</evidence>
<evidence type="ECO:0000256" key="8">
    <source>
        <dbReference type="ARBA" id="ARBA00032007"/>
    </source>
</evidence>
<comment type="subcellular location">
    <subcellularLocation>
        <location evidence="1 9">Nucleus</location>
    </subcellularLocation>
</comment>
<dbReference type="EMBL" id="LAFY01000837">
    <property type="protein sequence ID" value="KJX96017.1"/>
    <property type="molecule type" value="Genomic_DNA"/>
</dbReference>
<keyword evidence="7 9" id="KW-0539">Nucleus</keyword>
<keyword evidence="6 9" id="KW-0804">Transcription</keyword>
<dbReference type="InterPro" id="IPR013947">
    <property type="entry name" value="Mediator_Med14"/>
</dbReference>
<comment type="function">
    <text evidence="9">Component of the Mediator complex, a coactivator involved in the regulated transcription of nearly all RNA polymerase II-dependent genes. Mediator functions as a bridge to convey information from gene-specific regulatory proteins to the basal RNA polymerase II transcription machinery. Mediator is recruited to promoters by direct interactions with regulatory proteins and serves as a scaffold for the assembly of a functional preinitiation complex with RNA polymerase II and the general transcription factors.</text>
</comment>
<evidence type="ECO:0000313" key="12">
    <source>
        <dbReference type="EMBL" id="KJX96017.1"/>
    </source>
</evidence>
<dbReference type="GO" id="GO:0006357">
    <property type="term" value="P:regulation of transcription by RNA polymerase II"/>
    <property type="evidence" value="ECO:0007669"/>
    <property type="project" value="InterPro"/>
</dbReference>